<dbReference type="EMBL" id="SMFX01000001">
    <property type="protein sequence ID" value="TCK18207.1"/>
    <property type="molecule type" value="Genomic_DNA"/>
</dbReference>
<gene>
    <name evidence="4" type="ORF">DFR30_1482</name>
</gene>
<feature type="region of interest" description="Disordered" evidence="1">
    <location>
        <begin position="66"/>
        <end position="88"/>
    </location>
</feature>
<dbReference type="SUPFAM" id="SSF47473">
    <property type="entry name" value="EF-hand"/>
    <property type="match status" value="1"/>
</dbReference>
<proteinExistence type="predicted"/>
<evidence type="ECO:0000256" key="2">
    <source>
        <dbReference type="SAM" id="SignalP"/>
    </source>
</evidence>
<keyword evidence="2" id="KW-0732">Signal</keyword>
<feature type="chain" id="PRO_5020189398" evidence="2">
    <location>
        <begin position="21"/>
        <end position="88"/>
    </location>
</feature>
<reference evidence="4 5" key="1">
    <citation type="submission" date="2019-03" db="EMBL/GenBank/DDBJ databases">
        <title>Genomic Encyclopedia of Type Strains, Phase IV (KMG-IV): sequencing the most valuable type-strain genomes for metagenomic binning, comparative biology and taxonomic classification.</title>
        <authorList>
            <person name="Goeker M."/>
        </authorList>
    </citation>
    <scope>NUCLEOTIDE SEQUENCE [LARGE SCALE GENOMIC DNA]</scope>
    <source>
        <strain evidence="4 5">DSM 19610</strain>
    </source>
</reference>
<feature type="domain" description="EF-hand" evidence="3">
    <location>
        <begin position="34"/>
        <end position="50"/>
    </location>
</feature>
<dbReference type="GO" id="GO:0005509">
    <property type="term" value="F:calcium ion binding"/>
    <property type="evidence" value="ECO:0007669"/>
    <property type="project" value="InterPro"/>
</dbReference>
<evidence type="ECO:0000313" key="5">
    <source>
        <dbReference type="Proteomes" id="UP000295707"/>
    </source>
</evidence>
<dbReference type="Gene3D" id="1.10.238.10">
    <property type="entry name" value="EF-hand"/>
    <property type="match status" value="1"/>
</dbReference>
<dbReference type="AlphaFoldDB" id="A0A4R1H8Q0"/>
<feature type="domain" description="EF-hand" evidence="3">
    <location>
        <begin position="59"/>
        <end position="79"/>
    </location>
</feature>
<dbReference type="Proteomes" id="UP000295707">
    <property type="component" value="Unassembled WGS sequence"/>
</dbReference>
<dbReference type="InterPro" id="IPR002048">
    <property type="entry name" value="EF_hand_dom"/>
</dbReference>
<keyword evidence="5" id="KW-1185">Reference proteome</keyword>
<dbReference type="PROSITE" id="PS00018">
    <property type="entry name" value="EF_HAND_1"/>
    <property type="match status" value="1"/>
</dbReference>
<evidence type="ECO:0000259" key="3">
    <source>
        <dbReference type="Pfam" id="PF13202"/>
    </source>
</evidence>
<feature type="signal peptide" evidence="2">
    <location>
        <begin position="1"/>
        <end position="20"/>
    </location>
</feature>
<evidence type="ECO:0000313" key="4">
    <source>
        <dbReference type="EMBL" id="TCK18207.1"/>
    </source>
</evidence>
<comment type="caution">
    <text evidence="4">The sequence shown here is derived from an EMBL/GenBank/DDBJ whole genome shotgun (WGS) entry which is preliminary data.</text>
</comment>
<dbReference type="InterPro" id="IPR018247">
    <property type="entry name" value="EF_Hand_1_Ca_BS"/>
</dbReference>
<dbReference type="RefSeq" id="WP_132972028.1">
    <property type="nucleotide sequence ID" value="NZ_SMFX01000001.1"/>
</dbReference>
<dbReference type="InterPro" id="IPR011992">
    <property type="entry name" value="EF-hand-dom_pair"/>
</dbReference>
<evidence type="ECO:0000256" key="1">
    <source>
        <dbReference type="SAM" id="MobiDB-lite"/>
    </source>
</evidence>
<sequence length="88" mass="9223">MKKLVIITAMGLSTPFLAQADNAALLSSEAGTPAFETVDADKDGMISRQEASAFSALEVTFDKADSNKDGALDAGELSRSRQAADENK</sequence>
<dbReference type="Pfam" id="PF13202">
    <property type="entry name" value="EF-hand_5"/>
    <property type="match status" value="2"/>
</dbReference>
<dbReference type="OrthoDB" id="6308291at2"/>
<name>A0A4R1H8Q0_9GAMM</name>
<organism evidence="4 5">
    <name type="scientific">Thiogranum longum</name>
    <dbReference type="NCBI Taxonomy" id="1537524"/>
    <lineage>
        <taxon>Bacteria</taxon>
        <taxon>Pseudomonadati</taxon>
        <taxon>Pseudomonadota</taxon>
        <taxon>Gammaproteobacteria</taxon>
        <taxon>Chromatiales</taxon>
        <taxon>Ectothiorhodospiraceae</taxon>
        <taxon>Thiogranum</taxon>
    </lineage>
</organism>
<accession>A0A4R1H8Q0</accession>
<protein>
    <submittedName>
        <fullName evidence="4">EF hand domain-containing protein</fullName>
    </submittedName>
</protein>